<evidence type="ECO:0000313" key="1">
    <source>
        <dbReference type="EMBL" id="MPM53330.1"/>
    </source>
</evidence>
<dbReference type="AlphaFoldDB" id="A0A645AJM4"/>
<accession>A0A645AJM4</accession>
<gene>
    <name evidence="1" type="ORF">SDC9_100097</name>
</gene>
<organism evidence="1">
    <name type="scientific">bioreactor metagenome</name>
    <dbReference type="NCBI Taxonomy" id="1076179"/>
    <lineage>
        <taxon>unclassified sequences</taxon>
        <taxon>metagenomes</taxon>
        <taxon>ecological metagenomes</taxon>
    </lineage>
</organism>
<name>A0A645AJM4_9ZZZZ</name>
<protein>
    <submittedName>
        <fullName evidence="1">Uncharacterized protein</fullName>
    </submittedName>
</protein>
<proteinExistence type="predicted"/>
<reference evidence="1" key="1">
    <citation type="submission" date="2019-08" db="EMBL/GenBank/DDBJ databases">
        <authorList>
            <person name="Kucharzyk K."/>
            <person name="Murdoch R.W."/>
            <person name="Higgins S."/>
            <person name="Loffler F."/>
        </authorList>
    </citation>
    <scope>NUCLEOTIDE SEQUENCE</scope>
</reference>
<comment type="caution">
    <text evidence="1">The sequence shown here is derived from an EMBL/GenBank/DDBJ whole genome shotgun (WGS) entry which is preliminary data.</text>
</comment>
<sequence length="55" mass="5486">MLQAQGVGAHGGGAGGYFLDGLALGAQGREEGRGLHRGGLATHHFVHNLPGLVVA</sequence>
<dbReference type="EMBL" id="VSSQ01014288">
    <property type="protein sequence ID" value="MPM53330.1"/>
    <property type="molecule type" value="Genomic_DNA"/>
</dbReference>